<dbReference type="GeneID" id="6076778"/>
<dbReference type="EMBL" id="DS547102">
    <property type="protein sequence ID" value="EDR08021.1"/>
    <property type="molecule type" value="Genomic_DNA"/>
</dbReference>
<keyword evidence="2" id="KW-1185">Reference proteome</keyword>
<name>B0DBL6_LACBS</name>
<gene>
    <name evidence="1" type="ORF">LACBIDRAFT_297616</name>
</gene>
<dbReference type="InParanoid" id="B0DBL6"/>
<dbReference type="Proteomes" id="UP000001194">
    <property type="component" value="Unassembled WGS sequence"/>
</dbReference>
<reference evidence="1 2" key="1">
    <citation type="journal article" date="2008" name="Nature">
        <title>The genome of Laccaria bicolor provides insights into mycorrhizal symbiosis.</title>
        <authorList>
            <person name="Martin F."/>
            <person name="Aerts A."/>
            <person name="Ahren D."/>
            <person name="Brun A."/>
            <person name="Danchin E.G.J."/>
            <person name="Duchaussoy F."/>
            <person name="Gibon J."/>
            <person name="Kohler A."/>
            <person name="Lindquist E."/>
            <person name="Pereda V."/>
            <person name="Salamov A."/>
            <person name="Shapiro H.J."/>
            <person name="Wuyts J."/>
            <person name="Blaudez D."/>
            <person name="Buee M."/>
            <person name="Brokstein P."/>
            <person name="Canbaeck B."/>
            <person name="Cohen D."/>
            <person name="Courty P.E."/>
            <person name="Coutinho P.M."/>
            <person name="Delaruelle C."/>
            <person name="Detter J.C."/>
            <person name="Deveau A."/>
            <person name="DiFazio S."/>
            <person name="Duplessis S."/>
            <person name="Fraissinet-Tachet L."/>
            <person name="Lucic E."/>
            <person name="Frey-Klett P."/>
            <person name="Fourrey C."/>
            <person name="Feussner I."/>
            <person name="Gay G."/>
            <person name="Grimwood J."/>
            <person name="Hoegger P.J."/>
            <person name="Jain P."/>
            <person name="Kilaru S."/>
            <person name="Labbe J."/>
            <person name="Lin Y.C."/>
            <person name="Legue V."/>
            <person name="Le Tacon F."/>
            <person name="Marmeisse R."/>
            <person name="Melayah D."/>
            <person name="Montanini B."/>
            <person name="Muratet M."/>
            <person name="Nehls U."/>
            <person name="Niculita-Hirzel H."/>
            <person name="Oudot-Le Secq M.P."/>
            <person name="Peter M."/>
            <person name="Quesneville H."/>
            <person name="Rajashekar B."/>
            <person name="Reich M."/>
            <person name="Rouhier N."/>
            <person name="Schmutz J."/>
            <person name="Yin T."/>
            <person name="Chalot M."/>
            <person name="Henrissat B."/>
            <person name="Kuees U."/>
            <person name="Lucas S."/>
            <person name="Van de Peer Y."/>
            <person name="Podila G.K."/>
            <person name="Polle A."/>
            <person name="Pukkila P.J."/>
            <person name="Richardson P.M."/>
            <person name="Rouze P."/>
            <person name="Sanders I.R."/>
            <person name="Stajich J.E."/>
            <person name="Tunlid A."/>
            <person name="Tuskan G."/>
            <person name="Grigoriev I.V."/>
        </authorList>
    </citation>
    <scope>NUCLEOTIDE SEQUENCE [LARGE SCALE GENOMIC DNA]</scope>
    <source>
        <strain evidence="2">S238N-H82 / ATCC MYA-4686</strain>
    </source>
</reference>
<sequence>MNSVSTRWNHVIVPHRCSTVRSTFNDLRSEQTCVDLGPSSSHADLTRCCLRAPTEVYRKGFKLGVEGSISRKVWVYATK</sequence>
<proteinExistence type="predicted"/>
<organism evidence="2">
    <name type="scientific">Laccaria bicolor (strain S238N-H82 / ATCC MYA-4686)</name>
    <name type="common">Bicoloured deceiver</name>
    <name type="synonym">Laccaria laccata var. bicolor</name>
    <dbReference type="NCBI Taxonomy" id="486041"/>
    <lineage>
        <taxon>Eukaryota</taxon>
        <taxon>Fungi</taxon>
        <taxon>Dikarya</taxon>
        <taxon>Basidiomycota</taxon>
        <taxon>Agaricomycotina</taxon>
        <taxon>Agaricomycetes</taxon>
        <taxon>Agaricomycetidae</taxon>
        <taxon>Agaricales</taxon>
        <taxon>Agaricineae</taxon>
        <taxon>Hydnangiaceae</taxon>
        <taxon>Laccaria</taxon>
    </lineage>
</organism>
<dbReference type="AlphaFoldDB" id="B0DBL6"/>
<dbReference type="OrthoDB" id="4760524at2759"/>
<protein>
    <submittedName>
        <fullName evidence="1">Predicted protein</fullName>
    </submittedName>
</protein>
<accession>B0DBL6</accession>
<dbReference type="KEGG" id="lbc:LACBIDRAFT_297616"/>
<dbReference type="RefSeq" id="XP_001881091.1">
    <property type="nucleotide sequence ID" value="XM_001881056.1"/>
</dbReference>
<evidence type="ECO:0000313" key="1">
    <source>
        <dbReference type="EMBL" id="EDR08021.1"/>
    </source>
</evidence>
<dbReference type="HOGENOM" id="CLU_2606437_0_0_1"/>
<evidence type="ECO:0000313" key="2">
    <source>
        <dbReference type="Proteomes" id="UP000001194"/>
    </source>
</evidence>